<dbReference type="OrthoDB" id="30930at2157"/>
<dbReference type="Pfam" id="PF17777">
    <property type="entry name" value="RL10P_insert"/>
    <property type="match status" value="1"/>
</dbReference>
<evidence type="ECO:0000256" key="5">
    <source>
        <dbReference type="ARBA" id="ARBA00023274"/>
    </source>
</evidence>
<dbReference type="Gene3D" id="3.90.105.20">
    <property type="match status" value="1"/>
</dbReference>
<evidence type="ECO:0000256" key="3">
    <source>
        <dbReference type="ARBA" id="ARBA00022884"/>
    </source>
</evidence>
<dbReference type="Proteomes" id="UP000730161">
    <property type="component" value="Unassembled WGS sequence"/>
</dbReference>
<dbReference type="GO" id="GO:0000027">
    <property type="term" value="P:ribosomal large subunit assembly"/>
    <property type="evidence" value="ECO:0007669"/>
    <property type="project" value="TreeGrafter"/>
</dbReference>
<dbReference type="RefSeq" id="WP_211530218.1">
    <property type="nucleotide sequence ID" value="NZ_JWHL01000003.1"/>
</dbReference>
<dbReference type="InterPro" id="IPR001790">
    <property type="entry name" value="Ribosomal_uL10"/>
</dbReference>
<name>A0A8J7W6S5_9EURY</name>
<dbReference type="InterPro" id="IPR040637">
    <property type="entry name" value="Ribosomal_uL10-like_insert"/>
</dbReference>
<dbReference type="GO" id="GO:0002181">
    <property type="term" value="P:cytoplasmic translation"/>
    <property type="evidence" value="ECO:0007669"/>
    <property type="project" value="TreeGrafter"/>
</dbReference>
<dbReference type="InterPro" id="IPR022909">
    <property type="entry name" value="Ribosomal_uL10_arc"/>
</dbReference>
<evidence type="ECO:0000313" key="9">
    <source>
        <dbReference type="Proteomes" id="UP000730161"/>
    </source>
</evidence>
<comment type="caution">
    <text evidence="8">The sequence shown here is derived from an EMBL/GenBank/DDBJ whole genome shotgun (WGS) entry which is preliminary data.</text>
</comment>
<evidence type="ECO:0000259" key="7">
    <source>
        <dbReference type="Pfam" id="PF17777"/>
    </source>
</evidence>
<evidence type="ECO:0000256" key="1">
    <source>
        <dbReference type="ARBA" id="ARBA00008889"/>
    </source>
</evidence>
<dbReference type="Gene3D" id="3.30.70.1730">
    <property type="match status" value="1"/>
</dbReference>
<dbReference type="EMBL" id="JWHL01000003">
    <property type="protein sequence ID" value="MBR1368588.1"/>
    <property type="molecule type" value="Genomic_DNA"/>
</dbReference>
<proteinExistence type="inferred from homology"/>
<dbReference type="SUPFAM" id="SSF160369">
    <property type="entry name" value="Ribosomal protein L10-like"/>
    <property type="match status" value="1"/>
</dbReference>
<keyword evidence="4 6" id="KW-0689">Ribosomal protein</keyword>
<dbReference type="InterPro" id="IPR043164">
    <property type="entry name" value="Ribosomal_uL10-like_insert_sf"/>
</dbReference>
<dbReference type="GO" id="GO:0022625">
    <property type="term" value="C:cytosolic large ribosomal subunit"/>
    <property type="evidence" value="ECO:0007669"/>
    <property type="project" value="TreeGrafter"/>
</dbReference>
<dbReference type="Pfam" id="PF00466">
    <property type="entry name" value="Ribosomal_L10"/>
    <property type="match status" value="1"/>
</dbReference>
<comment type="function">
    <text evidence="6">Forms part of the ribosomal stalk, playing a central role in the interaction of the ribosome with GTP-bound translation factors.</text>
</comment>
<dbReference type="GO" id="GO:0003735">
    <property type="term" value="F:structural constituent of ribosome"/>
    <property type="evidence" value="ECO:0007669"/>
    <property type="project" value="TreeGrafter"/>
</dbReference>
<evidence type="ECO:0000256" key="2">
    <source>
        <dbReference type="ARBA" id="ARBA00022730"/>
    </source>
</evidence>
<dbReference type="AlphaFoldDB" id="A0A8J7W6S5"/>
<evidence type="ECO:0000313" key="8">
    <source>
        <dbReference type="EMBL" id="MBR1368588.1"/>
    </source>
</evidence>
<evidence type="ECO:0000256" key="6">
    <source>
        <dbReference type="HAMAP-Rule" id="MF_00280"/>
    </source>
</evidence>
<keyword evidence="3 6" id="KW-0694">RNA-binding</keyword>
<comment type="subunit">
    <text evidence="6">Part of the 50S ribosomal subunit. Forms part of the ribosomal stalk which helps the ribosome interact with GTP-bound translation factors. Forms a heptameric L10(L12)2(L12)2(L12)2 complex, where L10 forms an elongated spine to which the L12 dimers bind in a sequential fashion.</text>
</comment>
<reference evidence="8" key="1">
    <citation type="submission" date="2014-12" db="EMBL/GenBank/DDBJ databases">
        <authorList>
            <person name="Huang H.-H."/>
            <person name="Chen S.-C."/>
            <person name="Lai M.-C."/>
        </authorList>
    </citation>
    <scope>NUCLEOTIDE SEQUENCE</scope>
    <source>
        <strain evidence="8">K1F9705b</strain>
    </source>
</reference>
<comment type="similarity">
    <text evidence="1 6">Belongs to the universal ribosomal protein uL10 family.</text>
</comment>
<feature type="domain" description="Large ribosomal subunit protein uL10-like insertion" evidence="7">
    <location>
        <begin position="110"/>
        <end position="180"/>
    </location>
</feature>
<sequence length="282" mass="31312">MAVYTRHLPQWKRDEIEAVKKNVEEYGLVGLIDTYGIPATQFQQIRRNLRGTTEIKVMRNTLIEHAFTELGGHFEELKEHITGHSALIFTNDNPFRLFKALEQTKTKRTAKAGEIAPEDIVVAKGPTSFRPGPIVSELQQAGIPATIESGKVKIRETKTIVKAGEPIDRKQVGILAKLGVAPMDVGISLHVALYQDQLYLPDVLGIDETEYYNKLVLAVQQAFNLSVNAAYPTAFTIETIIGKAVRDARGLGIEAAIYEKAVIDDIISKAYRQMNTIKALVE</sequence>
<dbReference type="NCBIfam" id="NF003098">
    <property type="entry name" value="PRK04019.1-5"/>
    <property type="match status" value="1"/>
</dbReference>
<protein>
    <recommendedName>
        <fullName evidence="6">Large ribosomal subunit protein uL10</fullName>
    </recommendedName>
    <alternativeName>
        <fullName evidence="6">Acidic ribosomal protein P0 homolog</fullName>
    </alternativeName>
</protein>
<evidence type="ECO:0000256" key="4">
    <source>
        <dbReference type="ARBA" id="ARBA00022980"/>
    </source>
</evidence>
<dbReference type="Gene3D" id="6.10.140.760">
    <property type="match status" value="1"/>
</dbReference>
<keyword evidence="2 6" id="KW-0699">rRNA-binding</keyword>
<dbReference type="HAMAP" id="MF_00280">
    <property type="entry name" value="Ribosomal_uL10_arch"/>
    <property type="match status" value="1"/>
</dbReference>
<dbReference type="InterPro" id="IPR043141">
    <property type="entry name" value="Ribosomal_uL10-like_sf"/>
</dbReference>
<keyword evidence="9" id="KW-1185">Reference proteome</keyword>
<dbReference type="PANTHER" id="PTHR45699">
    <property type="entry name" value="60S ACIDIC RIBOSOMAL PROTEIN P0"/>
    <property type="match status" value="1"/>
</dbReference>
<keyword evidence="5 6" id="KW-0687">Ribonucleoprotein</keyword>
<accession>A0A8J7W6S5</accession>
<organism evidence="8 9">
    <name type="scientific">Methanocalculus chunghsingensis</name>
    <dbReference type="NCBI Taxonomy" id="156457"/>
    <lineage>
        <taxon>Archaea</taxon>
        <taxon>Methanobacteriati</taxon>
        <taxon>Methanobacteriota</taxon>
        <taxon>Stenosarchaea group</taxon>
        <taxon>Methanomicrobia</taxon>
        <taxon>Methanomicrobiales</taxon>
        <taxon>Methanocalculaceae</taxon>
        <taxon>Methanocalculus</taxon>
    </lineage>
</organism>
<gene>
    <name evidence="6 8" type="primary">rplP0</name>
    <name evidence="6" type="synonym">rpl10</name>
    <name evidence="8" type="ORF">RJ53_03345</name>
</gene>
<dbReference type="GO" id="GO:0070180">
    <property type="term" value="F:large ribosomal subunit rRNA binding"/>
    <property type="evidence" value="ECO:0007669"/>
    <property type="project" value="UniProtKB-UniRule"/>
</dbReference>
<dbReference type="InterPro" id="IPR050323">
    <property type="entry name" value="Ribosomal_protein_uL10"/>
</dbReference>
<dbReference type="PANTHER" id="PTHR45699:SF3">
    <property type="entry name" value="LARGE RIBOSOMAL SUBUNIT PROTEIN UL10"/>
    <property type="match status" value="1"/>
</dbReference>